<dbReference type="InterPro" id="IPR029787">
    <property type="entry name" value="Nucleotide_cyclase"/>
</dbReference>
<sequence length="340" mass="36755">MKQPLTICLQPDVLGKLMPMHLAIDPVGQITTAGATLQKLFGDKSLIGQDMFALFDVRRPSGISDPAGLAARAGQRIYLVARDLPGPGFRGLAVPQSDGLGMLLNLSFGIGIIDAVRDHALTDADFAPTELAVELLYLVEAKSAVMEELRGLNLRLEGARSQAEEQALTDTLTGLRNRRAFDLALRSAAASSHPFALVHLDLDFFKAVNDTLGHAAGDHVLREVARVLVEETRGQDTVARVGGDEFVIILHGLDDAKRSRQIVERIIRRLLQPIPYEDQVCRIGASAGIALASQYALRHADTMLNDADQALYSAKRAGRGCVRVHLEPEPEQPGQRAAGL</sequence>
<dbReference type="PANTHER" id="PTHR46663:SF4">
    <property type="entry name" value="DIGUANYLATE CYCLASE DGCT-RELATED"/>
    <property type="match status" value="1"/>
</dbReference>
<reference evidence="5" key="1">
    <citation type="submission" date="2024-02" db="EMBL/GenBank/DDBJ databases">
        <title>Genome sequences of strain Gemmobacter sp. JM10B15.</title>
        <authorList>
            <person name="Zhang M."/>
        </authorList>
    </citation>
    <scope>NUCLEOTIDE SEQUENCE</scope>
    <source>
        <strain evidence="5">JM10B15</strain>
    </source>
</reference>
<evidence type="ECO:0000256" key="2">
    <source>
        <dbReference type="ARBA" id="ARBA00022741"/>
    </source>
</evidence>
<evidence type="ECO:0000313" key="5">
    <source>
        <dbReference type="EMBL" id="MEH7829023.1"/>
    </source>
</evidence>
<dbReference type="PROSITE" id="PS50887">
    <property type="entry name" value="GGDEF"/>
    <property type="match status" value="1"/>
</dbReference>
<dbReference type="GO" id="GO:0052621">
    <property type="term" value="F:diguanylate cyclase activity"/>
    <property type="evidence" value="ECO:0007669"/>
    <property type="project" value="UniProtKB-EC"/>
</dbReference>
<keyword evidence="3" id="KW-0141">cGMP biosynthesis</keyword>
<protein>
    <recommendedName>
        <fullName evidence="1">guanylate cyclase</fullName>
        <ecNumber evidence="1">4.6.1.2</ecNumber>
    </recommendedName>
</protein>
<dbReference type="Proteomes" id="UP001431963">
    <property type="component" value="Unassembled WGS sequence"/>
</dbReference>
<dbReference type="InterPro" id="IPR042463">
    <property type="entry name" value="HNOB_dom_associated_sf"/>
</dbReference>
<keyword evidence="6" id="KW-1185">Reference proteome</keyword>
<dbReference type="Pfam" id="PF00990">
    <property type="entry name" value="GGDEF"/>
    <property type="match status" value="1"/>
</dbReference>
<dbReference type="SUPFAM" id="SSF55073">
    <property type="entry name" value="Nucleotide cyclase"/>
    <property type="match status" value="1"/>
</dbReference>
<dbReference type="InterPro" id="IPR052163">
    <property type="entry name" value="DGC-Regulatory_Protein"/>
</dbReference>
<evidence type="ECO:0000256" key="1">
    <source>
        <dbReference type="ARBA" id="ARBA00012202"/>
    </source>
</evidence>
<organism evidence="5 6">
    <name type="scientific">Gemmobacter denitrificans</name>
    <dbReference type="NCBI Taxonomy" id="3123040"/>
    <lineage>
        <taxon>Bacteria</taxon>
        <taxon>Pseudomonadati</taxon>
        <taxon>Pseudomonadota</taxon>
        <taxon>Alphaproteobacteria</taxon>
        <taxon>Rhodobacterales</taxon>
        <taxon>Paracoccaceae</taxon>
        <taxon>Gemmobacter</taxon>
    </lineage>
</organism>
<dbReference type="EC" id="4.6.1.2" evidence="1"/>
<dbReference type="InterPro" id="IPR011645">
    <property type="entry name" value="HNOB_dom_associated"/>
</dbReference>
<dbReference type="NCBIfam" id="TIGR00254">
    <property type="entry name" value="GGDEF"/>
    <property type="match status" value="1"/>
</dbReference>
<evidence type="ECO:0000256" key="3">
    <source>
        <dbReference type="ARBA" id="ARBA00023293"/>
    </source>
</evidence>
<dbReference type="Gene3D" id="3.30.450.260">
    <property type="entry name" value="Haem NO binding associated domain"/>
    <property type="match status" value="1"/>
</dbReference>
<dbReference type="InterPro" id="IPR043128">
    <property type="entry name" value="Rev_trsase/Diguanyl_cyclase"/>
</dbReference>
<evidence type="ECO:0000259" key="4">
    <source>
        <dbReference type="PROSITE" id="PS50887"/>
    </source>
</evidence>
<dbReference type="RefSeq" id="WP_335423666.1">
    <property type="nucleotide sequence ID" value="NZ_JBALHR010000007.1"/>
</dbReference>
<name>A0ABU8BWE4_9RHOB</name>
<dbReference type="SMART" id="SM00267">
    <property type="entry name" value="GGDEF"/>
    <property type="match status" value="1"/>
</dbReference>
<keyword evidence="5" id="KW-0548">Nucleotidyltransferase</keyword>
<proteinExistence type="predicted"/>
<accession>A0ABU8BWE4</accession>
<gene>
    <name evidence="5" type="ORF">V6590_12755</name>
</gene>
<dbReference type="InterPro" id="IPR000160">
    <property type="entry name" value="GGDEF_dom"/>
</dbReference>
<dbReference type="CDD" id="cd01949">
    <property type="entry name" value="GGDEF"/>
    <property type="match status" value="1"/>
</dbReference>
<keyword evidence="5" id="KW-0808">Transferase</keyword>
<evidence type="ECO:0000313" key="6">
    <source>
        <dbReference type="Proteomes" id="UP001431963"/>
    </source>
</evidence>
<dbReference type="Gene3D" id="3.30.70.270">
    <property type="match status" value="1"/>
</dbReference>
<feature type="domain" description="GGDEF" evidence="4">
    <location>
        <begin position="193"/>
        <end position="327"/>
    </location>
</feature>
<dbReference type="PANTHER" id="PTHR46663">
    <property type="entry name" value="DIGUANYLATE CYCLASE DGCT-RELATED"/>
    <property type="match status" value="1"/>
</dbReference>
<keyword evidence="2" id="KW-0547">Nucleotide-binding</keyword>
<comment type="caution">
    <text evidence="5">The sequence shown here is derived from an EMBL/GenBank/DDBJ whole genome shotgun (WGS) entry which is preliminary data.</text>
</comment>
<dbReference type="Pfam" id="PF07701">
    <property type="entry name" value="HNOBA"/>
    <property type="match status" value="1"/>
</dbReference>
<dbReference type="EMBL" id="JBALHR010000007">
    <property type="protein sequence ID" value="MEH7829023.1"/>
    <property type="molecule type" value="Genomic_DNA"/>
</dbReference>